<protein>
    <submittedName>
        <fullName evidence="2">Uncharacterized protein</fullName>
    </submittedName>
</protein>
<feature type="region of interest" description="Disordered" evidence="1">
    <location>
        <begin position="1"/>
        <end position="64"/>
    </location>
</feature>
<dbReference type="EMBL" id="BQNB010014950">
    <property type="protein sequence ID" value="GJT34282.1"/>
    <property type="molecule type" value="Genomic_DNA"/>
</dbReference>
<name>A0ABQ5D610_9ASTR</name>
<sequence length="172" mass="18901">MVARKPKAKEGGKKKTASEVEKPKPVKEKTPKPAPAKQPKPIKEKTSNPPPLKKARKGKAQHQVHVGGVAIREHVPETTQKLPEVEGKGKAFVTDKQAARSLLDLHKPKRRSTMDQYILYRRIPIIEEASTGPFTQPQNDISEKMIQDTSSPADSTNITEKGAGSERINSGT</sequence>
<reference evidence="2" key="2">
    <citation type="submission" date="2022-01" db="EMBL/GenBank/DDBJ databases">
        <authorList>
            <person name="Yamashiro T."/>
            <person name="Shiraishi A."/>
            <person name="Satake H."/>
            <person name="Nakayama K."/>
        </authorList>
    </citation>
    <scope>NUCLEOTIDE SEQUENCE</scope>
</reference>
<comment type="caution">
    <text evidence="2">The sequence shown here is derived from an EMBL/GenBank/DDBJ whole genome shotgun (WGS) entry which is preliminary data.</text>
</comment>
<evidence type="ECO:0000313" key="2">
    <source>
        <dbReference type="EMBL" id="GJT34282.1"/>
    </source>
</evidence>
<evidence type="ECO:0000313" key="3">
    <source>
        <dbReference type="Proteomes" id="UP001151760"/>
    </source>
</evidence>
<proteinExistence type="predicted"/>
<keyword evidence="3" id="KW-1185">Reference proteome</keyword>
<evidence type="ECO:0000256" key="1">
    <source>
        <dbReference type="SAM" id="MobiDB-lite"/>
    </source>
</evidence>
<feature type="compositionally biased region" description="Basic and acidic residues" evidence="1">
    <location>
        <begin position="8"/>
        <end position="31"/>
    </location>
</feature>
<accession>A0ABQ5D610</accession>
<feature type="region of interest" description="Disordered" evidence="1">
    <location>
        <begin position="130"/>
        <end position="172"/>
    </location>
</feature>
<reference evidence="2" key="1">
    <citation type="journal article" date="2022" name="Int. J. Mol. Sci.">
        <title>Draft Genome of Tanacetum Coccineum: Genomic Comparison of Closely Related Tanacetum-Family Plants.</title>
        <authorList>
            <person name="Yamashiro T."/>
            <person name="Shiraishi A."/>
            <person name="Nakayama K."/>
            <person name="Satake H."/>
        </authorList>
    </citation>
    <scope>NUCLEOTIDE SEQUENCE</scope>
</reference>
<feature type="compositionally biased region" description="Polar residues" evidence="1">
    <location>
        <begin position="147"/>
        <end position="159"/>
    </location>
</feature>
<organism evidence="2 3">
    <name type="scientific">Tanacetum coccineum</name>
    <dbReference type="NCBI Taxonomy" id="301880"/>
    <lineage>
        <taxon>Eukaryota</taxon>
        <taxon>Viridiplantae</taxon>
        <taxon>Streptophyta</taxon>
        <taxon>Embryophyta</taxon>
        <taxon>Tracheophyta</taxon>
        <taxon>Spermatophyta</taxon>
        <taxon>Magnoliopsida</taxon>
        <taxon>eudicotyledons</taxon>
        <taxon>Gunneridae</taxon>
        <taxon>Pentapetalae</taxon>
        <taxon>asterids</taxon>
        <taxon>campanulids</taxon>
        <taxon>Asterales</taxon>
        <taxon>Asteraceae</taxon>
        <taxon>Asteroideae</taxon>
        <taxon>Anthemideae</taxon>
        <taxon>Anthemidinae</taxon>
        <taxon>Tanacetum</taxon>
    </lineage>
</organism>
<gene>
    <name evidence="2" type="ORF">Tco_0924701</name>
</gene>
<dbReference type="Proteomes" id="UP001151760">
    <property type="component" value="Unassembled WGS sequence"/>
</dbReference>
<feature type="compositionally biased region" description="Basic residues" evidence="1">
    <location>
        <begin position="53"/>
        <end position="62"/>
    </location>
</feature>